<gene>
    <name evidence="1" type="ORF">RDB_LOCUS36293</name>
</gene>
<evidence type="ECO:0000313" key="2">
    <source>
        <dbReference type="Proteomes" id="UP000663843"/>
    </source>
</evidence>
<organism evidence="1 2">
    <name type="scientific">Rhizoctonia solani</name>
    <dbReference type="NCBI Taxonomy" id="456999"/>
    <lineage>
        <taxon>Eukaryota</taxon>
        <taxon>Fungi</taxon>
        <taxon>Dikarya</taxon>
        <taxon>Basidiomycota</taxon>
        <taxon>Agaricomycotina</taxon>
        <taxon>Agaricomycetes</taxon>
        <taxon>Cantharellales</taxon>
        <taxon>Ceratobasidiaceae</taxon>
        <taxon>Rhizoctonia</taxon>
    </lineage>
</organism>
<accession>A0A8H3A972</accession>
<dbReference type="SUPFAM" id="SSF54897">
    <property type="entry name" value="Protease propeptides/inhibitors"/>
    <property type="match status" value="1"/>
</dbReference>
<comment type="caution">
    <text evidence="1">The sequence shown here is derived from an EMBL/GenBank/DDBJ whole genome shotgun (WGS) entry which is preliminary data.</text>
</comment>
<dbReference type="Proteomes" id="UP000663843">
    <property type="component" value="Unassembled WGS sequence"/>
</dbReference>
<reference evidence="1" key="1">
    <citation type="submission" date="2021-01" db="EMBL/GenBank/DDBJ databases">
        <authorList>
            <person name="Kaushik A."/>
        </authorList>
    </citation>
    <scope>NUCLEOTIDE SEQUENCE</scope>
    <source>
        <strain evidence="1">AG2-2IIIB</strain>
    </source>
</reference>
<evidence type="ECO:0000313" key="1">
    <source>
        <dbReference type="EMBL" id="CAE6400641.1"/>
    </source>
</evidence>
<sequence length="90" mass="10210">MTDASPVPISWASYNVIPDKYMVRLKDDADLTSHLNWLQQHPNNGSSKCEVINKLKLIKGYGAELKGPVLEALTRRHDVKTITQDCRPDY</sequence>
<name>A0A8H3A972_9AGAM</name>
<protein>
    <submittedName>
        <fullName evidence="1">Uncharacterized protein</fullName>
    </submittedName>
</protein>
<dbReference type="EMBL" id="CAJMWT010001424">
    <property type="protein sequence ID" value="CAE6400641.1"/>
    <property type="molecule type" value="Genomic_DNA"/>
</dbReference>
<dbReference type="AlphaFoldDB" id="A0A8H3A972"/>
<proteinExistence type="predicted"/>